<dbReference type="Proteomes" id="UP001524502">
    <property type="component" value="Unassembled WGS sequence"/>
</dbReference>
<evidence type="ECO:0008006" key="4">
    <source>
        <dbReference type="Google" id="ProtNLM"/>
    </source>
</evidence>
<keyword evidence="3" id="KW-1185">Reference proteome</keyword>
<evidence type="ECO:0000256" key="1">
    <source>
        <dbReference type="SAM" id="MobiDB-lite"/>
    </source>
</evidence>
<evidence type="ECO:0000313" key="2">
    <source>
        <dbReference type="EMBL" id="MCQ4636197.1"/>
    </source>
</evidence>
<protein>
    <recommendedName>
        <fullName evidence="4">DUF4351 domain-containing protein</fullName>
    </recommendedName>
</protein>
<reference evidence="2 3" key="1">
    <citation type="submission" date="2022-06" db="EMBL/GenBank/DDBJ databases">
        <title>Isolation of gut microbiota from human fecal samples.</title>
        <authorList>
            <person name="Pamer E.G."/>
            <person name="Barat B."/>
            <person name="Waligurski E."/>
            <person name="Medina S."/>
            <person name="Paddock L."/>
            <person name="Mostad J."/>
        </authorList>
    </citation>
    <scope>NUCLEOTIDE SEQUENCE [LARGE SCALE GENOMIC DNA]</scope>
    <source>
        <strain evidence="2 3">SL.3.17</strain>
    </source>
</reference>
<comment type="caution">
    <text evidence="2">The sequence shown here is derived from an EMBL/GenBank/DDBJ whole genome shotgun (WGS) entry which is preliminary data.</text>
</comment>
<name>A0ABT1RM03_9FIRM</name>
<organism evidence="2 3">
    <name type="scientific">Anaerovorax odorimutans</name>
    <dbReference type="NCBI Taxonomy" id="109327"/>
    <lineage>
        <taxon>Bacteria</taxon>
        <taxon>Bacillati</taxon>
        <taxon>Bacillota</taxon>
        <taxon>Clostridia</taxon>
        <taxon>Peptostreptococcales</taxon>
        <taxon>Anaerovoracaceae</taxon>
        <taxon>Anaerovorax</taxon>
    </lineage>
</organism>
<feature type="compositionally biased region" description="Basic and acidic residues" evidence="1">
    <location>
        <begin position="8"/>
        <end position="21"/>
    </location>
</feature>
<feature type="region of interest" description="Disordered" evidence="1">
    <location>
        <begin position="1"/>
        <end position="21"/>
    </location>
</feature>
<proteinExistence type="predicted"/>
<gene>
    <name evidence="2" type="ORF">NE619_05610</name>
</gene>
<sequence>MEGEAAMEMEHMQQKNDPRTEIESMLTEIRQETFRAGYREGRIEARISIIRRMRRMGMEWPMIEQITGLSWQDYRELQEYWPAQTS</sequence>
<evidence type="ECO:0000313" key="3">
    <source>
        <dbReference type="Proteomes" id="UP001524502"/>
    </source>
</evidence>
<dbReference type="EMBL" id="JANFXK010000004">
    <property type="protein sequence ID" value="MCQ4636197.1"/>
    <property type="molecule type" value="Genomic_DNA"/>
</dbReference>
<accession>A0ABT1RM03</accession>